<feature type="domain" description="PI-PLC Y-box" evidence="6">
    <location>
        <begin position="120"/>
        <end position="149"/>
    </location>
</feature>
<dbReference type="GO" id="GO:0035556">
    <property type="term" value="P:intracellular signal transduction"/>
    <property type="evidence" value="ECO:0007669"/>
    <property type="project" value="InterPro"/>
</dbReference>
<evidence type="ECO:0000256" key="3">
    <source>
        <dbReference type="ARBA" id="ARBA00022989"/>
    </source>
</evidence>
<proteinExistence type="predicted"/>
<evidence type="ECO:0000259" key="6">
    <source>
        <dbReference type="PROSITE" id="PS50008"/>
    </source>
</evidence>
<feature type="transmembrane region" description="Helical" evidence="5">
    <location>
        <begin position="254"/>
        <end position="272"/>
    </location>
</feature>
<evidence type="ECO:0000256" key="4">
    <source>
        <dbReference type="ARBA" id="ARBA00023136"/>
    </source>
</evidence>
<feature type="transmembrane region" description="Helical" evidence="5">
    <location>
        <begin position="22"/>
        <end position="42"/>
    </location>
</feature>
<dbReference type="EMBL" id="CP136920">
    <property type="protein sequence ID" value="WOO42399.1"/>
    <property type="molecule type" value="Genomic_DNA"/>
</dbReference>
<dbReference type="InterPro" id="IPR001711">
    <property type="entry name" value="PLipase_C_Pinositol-sp_Y"/>
</dbReference>
<evidence type="ECO:0000256" key="2">
    <source>
        <dbReference type="ARBA" id="ARBA00022692"/>
    </source>
</evidence>
<feature type="transmembrane region" description="Helical" evidence="5">
    <location>
        <begin position="227"/>
        <end position="248"/>
    </location>
</feature>
<sequence length="475" mass="52525">MEGIYYFGENLRWNLLWQNPNVAGAFVTTCLIALSAFSLTLILRKSWMCYLGISLLLVQTAGLFLLAKTYSRGALVAWIVTTVILLLLSLVRFGGRRIVWAHFVGLLFVMVLMLWATDFISRADPRFVSQDASATNRLVLWQGGAQMIAAAPLSGWGIDQSGSGFMNWYQDVEATAGYRGMVNSYLHVGVERGLPILALWLMLLFGVLFLSAYYGFNKGCPEWMAPFAMSTIGAWLALAICNFFSTLWIFKSLWFVPGAFALISLLLFLTALRKASFRIVVLGSLASITMALLVCLGLFAYGHSQNTTAYSLVKSDGFITLTNDNQGKGLSFLIYPDSDTLGQDVGKAIRQLLGEKKLGIQHIVIAWPEVKKQESTDDDLTMIVVCGASVNDSAIDYNGQDVLLLNPVGSVPVGLESANSVEILFGSVDIHRQQKRWLRSAKKNQWKITRIPGLGQDLTPMWPECLYMGKLSSEM</sequence>
<evidence type="ECO:0000256" key="5">
    <source>
        <dbReference type="SAM" id="Phobius"/>
    </source>
</evidence>
<dbReference type="GO" id="GO:0004435">
    <property type="term" value="F:phosphatidylinositol-4,5-bisphosphate phospholipase C activity"/>
    <property type="evidence" value="ECO:0007669"/>
    <property type="project" value="InterPro"/>
</dbReference>
<dbReference type="PANTHER" id="PTHR37422:SF13">
    <property type="entry name" value="LIPOPOLYSACCHARIDE BIOSYNTHESIS PROTEIN PA4999-RELATED"/>
    <property type="match status" value="1"/>
</dbReference>
<dbReference type="KEGG" id="puo:RZN69_04805"/>
<evidence type="ECO:0000313" key="8">
    <source>
        <dbReference type="Proteomes" id="UP001304300"/>
    </source>
</evidence>
<keyword evidence="4 5" id="KW-0472">Membrane</keyword>
<dbReference type="GO" id="GO:0006629">
    <property type="term" value="P:lipid metabolic process"/>
    <property type="evidence" value="ECO:0007669"/>
    <property type="project" value="InterPro"/>
</dbReference>
<feature type="transmembrane region" description="Helical" evidence="5">
    <location>
        <begin position="49"/>
        <end position="67"/>
    </location>
</feature>
<dbReference type="PROSITE" id="PS50008">
    <property type="entry name" value="PIPLC_Y_DOMAIN"/>
    <property type="match status" value="1"/>
</dbReference>
<protein>
    <submittedName>
        <fullName evidence="7">O-antigen ligase family protein</fullName>
    </submittedName>
</protein>
<feature type="transmembrane region" description="Helical" evidence="5">
    <location>
        <begin position="73"/>
        <end position="91"/>
    </location>
</feature>
<dbReference type="Pfam" id="PF04932">
    <property type="entry name" value="Wzy_C"/>
    <property type="match status" value="1"/>
</dbReference>
<keyword evidence="2 5" id="KW-0812">Transmembrane</keyword>
<comment type="subcellular location">
    <subcellularLocation>
        <location evidence="1">Membrane</location>
        <topology evidence="1">Multi-pass membrane protein</topology>
    </subcellularLocation>
</comment>
<reference evidence="7 8" key="1">
    <citation type="submission" date="2023-10" db="EMBL/GenBank/DDBJ databases">
        <title>Rubellicoccus peritrichatus gen. nov., sp. nov., isolated from an algae of coral reef tank.</title>
        <authorList>
            <person name="Luo J."/>
        </authorList>
    </citation>
    <scope>NUCLEOTIDE SEQUENCE [LARGE SCALE GENOMIC DNA]</scope>
    <source>
        <strain evidence="7 8">CR14</strain>
    </source>
</reference>
<feature type="transmembrane region" description="Helical" evidence="5">
    <location>
        <begin position="194"/>
        <end position="215"/>
    </location>
</feature>
<gene>
    <name evidence="7" type="ORF">RZN69_04805</name>
</gene>
<organism evidence="7 8">
    <name type="scientific">Rubellicoccus peritrichatus</name>
    <dbReference type="NCBI Taxonomy" id="3080537"/>
    <lineage>
        <taxon>Bacteria</taxon>
        <taxon>Pseudomonadati</taxon>
        <taxon>Verrucomicrobiota</taxon>
        <taxon>Opitutia</taxon>
        <taxon>Puniceicoccales</taxon>
        <taxon>Cerasicoccaceae</taxon>
        <taxon>Rubellicoccus</taxon>
    </lineage>
</organism>
<keyword evidence="7" id="KW-0436">Ligase</keyword>
<dbReference type="PANTHER" id="PTHR37422">
    <property type="entry name" value="TEICHURONIC ACID BIOSYNTHESIS PROTEIN TUAE"/>
    <property type="match status" value="1"/>
</dbReference>
<dbReference type="InterPro" id="IPR007016">
    <property type="entry name" value="O-antigen_ligase-rel_domated"/>
</dbReference>
<dbReference type="GO" id="GO:0016020">
    <property type="term" value="C:membrane"/>
    <property type="evidence" value="ECO:0007669"/>
    <property type="project" value="UniProtKB-SubCell"/>
</dbReference>
<dbReference type="GO" id="GO:0016874">
    <property type="term" value="F:ligase activity"/>
    <property type="evidence" value="ECO:0007669"/>
    <property type="project" value="UniProtKB-KW"/>
</dbReference>
<name>A0AAQ3LDF1_9BACT</name>
<keyword evidence="8" id="KW-1185">Reference proteome</keyword>
<dbReference type="InterPro" id="IPR051533">
    <property type="entry name" value="WaaL-like"/>
</dbReference>
<evidence type="ECO:0000313" key="7">
    <source>
        <dbReference type="EMBL" id="WOO42399.1"/>
    </source>
</evidence>
<dbReference type="RefSeq" id="WP_317834918.1">
    <property type="nucleotide sequence ID" value="NZ_CP136920.1"/>
</dbReference>
<accession>A0AAQ3LDF1</accession>
<evidence type="ECO:0000256" key="1">
    <source>
        <dbReference type="ARBA" id="ARBA00004141"/>
    </source>
</evidence>
<dbReference type="Proteomes" id="UP001304300">
    <property type="component" value="Chromosome"/>
</dbReference>
<feature type="transmembrane region" description="Helical" evidence="5">
    <location>
        <begin position="98"/>
        <end position="116"/>
    </location>
</feature>
<keyword evidence="3 5" id="KW-1133">Transmembrane helix</keyword>
<feature type="transmembrane region" description="Helical" evidence="5">
    <location>
        <begin position="279"/>
        <end position="301"/>
    </location>
</feature>
<dbReference type="AlphaFoldDB" id="A0AAQ3LDF1"/>